<evidence type="ECO:0000313" key="1">
    <source>
        <dbReference type="EMBL" id="MEG3437128.1"/>
    </source>
</evidence>
<gene>
    <name evidence="1" type="ORF">V0288_08360</name>
</gene>
<evidence type="ECO:0000313" key="2">
    <source>
        <dbReference type="Proteomes" id="UP001328733"/>
    </source>
</evidence>
<organism evidence="1 2">
    <name type="scientific">Pannus brasiliensis CCIBt3594</name>
    <dbReference type="NCBI Taxonomy" id="1427578"/>
    <lineage>
        <taxon>Bacteria</taxon>
        <taxon>Bacillati</taxon>
        <taxon>Cyanobacteriota</taxon>
        <taxon>Cyanophyceae</taxon>
        <taxon>Oscillatoriophycideae</taxon>
        <taxon>Chroococcales</taxon>
        <taxon>Microcystaceae</taxon>
        <taxon>Pannus</taxon>
    </lineage>
</organism>
<keyword evidence="2" id="KW-1185">Reference proteome</keyword>
<protein>
    <submittedName>
        <fullName evidence="1">Uncharacterized protein</fullName>
    </submittedName>
</protein>
<dbReference type="Proteomes" id="UP001328733">
    <property type="component" value="Unassembled WGS sequence"/>
</dbReference>
<sequence>MLQSVEGIYKQGKIELLEAPIDVEESRVIVTFLETENRQKSPKFMFFGMFSGNKKSTDEDFHLAEFQG</sequence>
<dbReference type="EMBL" id="JBAFSM010000012">
    <property type="protein sequence ID" value="MEG3437128.1"/>
    <property type="molecule type" value="Genomic_DNA"/>
</dbReference>
<comment type="caution">
    <text evidence="1">The sequence shown here is derived from an EMBL/GenBank/DDBJ whole genome shotgun (WGS) entry which is preliminary data.</text>
</comment>
<dbReference type="AlphaFoldDB" id="A0AAW9QJ55"/>
<name>A0AAW9QJ55_9CHRO</name>
<proteinExistence type="predicted"/>
<accession>A0AAW9QJ55</accession>
<dbReference type="RefSeq" id="WP_332864608.1">
    <property type="nucleotide sequence ID" value="NZ_JBAFSM010000012.1"/>
</dbReference>
<reference evidence="1 2" key="1">
    <citation type="submission" date="2024-01" db="EMBL/GenBank/DDBJ databases">
        <title>Genomic insights into the taxonomy and metabolism of the cyanobacterium Pannus brasiliensis CCIBt3594.</title>
        <authorList>
            <person name="Machado M."/>
            <person name="Botero N.B."/>
            <person name="Andreote A.P.D."/>
            <person name="Feitosa A.M.T."/>
            <person name="Popin R."/>
            <person name="Sivonen K."/>
            <person name="Fiore M.F."/>
        </authorList>
    </citation>
    <scope>NUCLEOTIDE SEQUENCE [LARGE SCALE GENOMIC DNA]</scope>
    <source>
        <strain evidence="1 2">CCIBt3594</strain>
    </source>
</reference>